<evidence type="ECO:0000313" key="1">
    <source>
        <dbReference type="EMBL" id="QHS82077.1"/>
    </source>
</evidence>
<protein>
    <submittedName>
        <fullName evidence="1">Uncharacterized protein</fullName>
    </submittedName>
</protein>
<dbReference type="EMBL" id="MN740762">
    <property type="protein sequence ID" value="QHS82077.1"/>
    <property type="molecule type" value="Genomic_DNA"/>
</dbReference>
<accession>A0A6C0AQD9</accession>
<organism evidence="1">
    <name type="scientific">viral metagenome</name>
    <dbReference type="NCBI Taxonomy" id="1070528"/>
    <lineage>
        <taxon>unclassified sequences</taxon>
        <taxon>metagenomes</taxon>
        <taxon>organismal metagenomes</taxon>
    </lineage>
</organism>
<name>A0A6C0AQD9_9ZZZZ</name>
<dbReference type="AlphaFoldDB" id="A0A6C0AQD9"/>
<sequence>MLSLINILILFFIILVGYQLILATRVIEGLENSDDFKPYDMNNPNNALILAQQNAGNINFLKNRIDSVQGINQQVQDLSGNVSSLQLQVNDLITAQKDYSNQMLGDTPPEISGATSDQPVDTSQFIL</sequence>
<reference evidence="1" key="1">
    <citation type="journal article" date="2020" name="Nature">
        <title>Giant virus diversity and host interactions through global metagenomics.</title>
        <authorList>
            <person name="Schulz F."/>
            <person name="Roux S."/>
            <person name="Paez-Espino D."/>
            <person name="Jungbluth S."/>
            <person name="Walsh D.A."/>
            <person name="Denef V.J."/>
            <person name="McMahon K.D."/>
            <person name="Konstantinidis K.T."/>
            <person name="Eloe-Fadrosh E.A."/>
            <person name="Kyrpides N.C."/>
            <person name="Woyke T."/>
        </authorList>
    </citation>
    <scope>NUCLEOTIDE SEQUENCE</scope>
    <source>
        <strain evidence="1">GVMAG-S-1101165-79</strain>
    </source>
</reference>
<proteinExistence type="predicted"/>